<dbReference type="VEuPathDB" id="AmoebaDB:DICPUDRAFT_157560"/>
<dbReference type="Pfam" id="PF00400">
    <property type="entry name" value="WD40"/>
    <property type="match status" value="6"/>
</dbReference>
<feature type="region of interest" description="Disordered" evidence="9">
    <location>
        <begin position="93"/>
        <end position="188"/>
    </location>
</feature>
<feature type="region of interest" description="Disordered" evidence="9">
    <location>
        <begin position="439"/>
        <end position="478"/>
    </location>
</feature>
<dbReference type="CDD" id="cd00200">
    <property type="entry name" value="WD40"/>
    <property type="match status" value="1"/>
</dbReference>
<dbReference type="eggNOG" id="KOG0263">
    <property type="taxonomic scope" value="Eukaryota"/>
</dbReference>
<dbReference type="PROSITE" id="PS50082">
    <property type="entry name" value="WD_REPEATS_2"/>
    <property type="match status" value="6"/>
</dbReference>
<feature type="region of interest" description="Disordered" evidence="9">
    <location>
        <begin position="559"/>
        <end position="627"/>
    </location>
</feature>
<evidence type="ECO:0000256" key="5">
    <source>
        <dbReference type="ARBA" id="ARBA00023015"/>
    </source>
</evidence>
<dbReference type="OrthoDB" id="10266330at2759"/>
<feature type="compositionally biased region" description="Polar residues" evidence="9">
    <location>
        <begin position="93"/>
        <end position="106"/>
    </location>
</feature>
<dbReference type="InterPro" id="IPR019775">
    <property type="entry name" value="WD40_repeat_CS"/>
</dbReference>
<feature type="compositionally biased region" description="Low complexity" evidence="9">
    <location>
        <begin position="10"/>
        <end position="39"/>
    </location>
</feature>
<dbReference type="FunFam" id="1.25.40.500:FF:000004">
    <property type="entry name" value="Transcription initiation factor TFIID subunit"/>
    <property type="match status" value="1"/>
</dbReference>
<dbReference type="Gene3D" id="2.130.10.10">
    <property type="entry name" value="YVTN repeat-like/Quinoprotein amine dehydrogenase"/>
    <property type="match status" value="2"/>
</dbReference>
<dbReference type="Gene3D" id="1.25.40.500">
    <property type="entry name" value="TFIID subunit TAF5, NTD2 domain"/>
    <property type="match status" value="1"/>
</dbReference>
<dbReference type="InterPro" id="IPR037264">
    <property type="entry name" value="TFIID_NTD2_sf"/>
</dbReference>
<keyword evidence="12" id="KW-1185">Reference proteome</keyword>
<dbReference type="GeneID" id="10508902"/>
<dbReference type="InterPro" id="IPR007582">
    <property type="entry name" value="TFIID_NTD2"/>
</dbReference>
<feature type="compositionally biased region" description="Low complexity" evidence="9">
    <location>
        <begin position="111"/>
        <end position="185"/>
    </location>
</feature>
<dbReference type="PROSITE" id="PS50896">
    <property type="entry name" value="LISH"/>
    <property type="match status" value="1"/>
</dbReference>
<feature type="compositionally biased region" description="Low complexity" evidence="9">
    <location>
        <begin position="599"/>
        <end position="616"/>
    </location>
</feature>
<evidence type="ECO:0000256" key="7">
    <source>
        <dbReference type="ARBA" id="ARBA00023242"/>
    </source>
</evidence>
<feature type="compositionally biased region" description="Basic and acidic residues" evidence="9">
    <location>
        <begin position="466"/>
        <end position="475"/>
    </location>
</feature>
<evidence type="ECO:0000256" key="2">
    <source>
        <dbReference type="ARBA" id="ARBA00009435"/>
    </source>
</evidence>
<accession>F0ZZF6</accession>
<dbReference type="PRINTS" id="PR00320">
    <property type="entry name" value="GPROTEINBRPT"/>
</dbReference>
<dbReference type="GO" id="GO:0006367">
    <property type="term" value="P:transcription initiation at RNA polymerase II promoter"/>
    <property type="evidence" value="ECO:0000318"/>
    <property type="project" value="GO_Central"/>
</dbReference>
<dbReference type="SMART" id="SM00320">
    <property type="entry name" value="WD40"/>
    <property type="match status" value="7"/>
</dbReference>
<comment type="similarity">
    <text evidence="2">Belongs to the WD repeat TAF5 family.</text>
</comment>
<sequence length="924" mass="102614">MSSTPPQPQPTQTNNVNTTNPTLSTTSPITAPTTNTPSLTSPPTPTIAITNASASPLTNNTAPNTLSNTTGSAIPINSTITINPVTASAAINPTTPISATQPQTPTGYIGSPPTNNLPSTPPTNSITAPISTSTLSPSANNSTSSTTNSGTSPTTTTANNSTSTPTTPSTTAATTNSTINSNKSPSTKDKSIDLAVLNYLKKRGYSNAEAILKQELNNNGTPLSPNNENLSEVIDDVETNDQELTQYLLMYNSSQKEILNPQNYLESYKKLRNWIHSSLDIYKNELLSILYPVFVHSYIDLITKGYPTQARELMEQIGPDHEEYFGDDLKLLRGISNTDHLKENELVDLFRNNRWNIKMCAYSFELLMSFLHQSNFILLLSIINQYIHINVSNLRPGFIDDEQYSISFQSEKDAGNLNSTPINYHSFKPDYEDEVLMNKEKQEQSEAPPPTTSGYIPKLKKKDKKKKEVRDERMQKSQSNVPIPILTERFENELMDDFTKCISLSSTHLPSICFYTIFNSYQGLNTIDISKDAALVAGGFSDSSVKIWNLKEMKEKQIKRQEQEQEQYERTQQQQQQQQQQQPSSHDDDDMNIDSNGLNHSTTNNFASSASNASSAQNGISPNKSMNNSITNKLLKASNNERESDFNSFLGHSGPVYGCSFSPDSQYLLSCSEDTTARLWSMETMSNLVCYKGHNFPVWDVSFSPFGYYFATASHDRTARLWTTNYISPLRIFTGHLSDCNTVKFHPNINYLATGSNDKSARLWEIQTGKCVRIFMGHRAPIYSLAFSPDGRLLATAGEDTSVILWDLSTGKKVKKMDGHTKCVYSLDFSQDGSILASGSSDCTVRLWDVKKAFNNSISTQTSINDEAIRNANKRKSIKSKLFSEELIETYPTKQTPVYTVSFSRRNLLLASGAFNTLTAFDKF</sequence>
<dbReference type="FunCoup" id="F0ZZF6">
    <property type="interactions" value="196"/>
</dbReference>
<feature type="compositionally biased region" description="Low complexity" evidence="9">
    <location>
        <begin position="570"/>
        <end position="582"/>
    </location>
</feature>
<organism evidence="11 12">
    <name type="scientific">Dictyostelium purpureum</name>
    <name type="common">Slime mold</name>
    <dbReference type="NCBI Taxonomy" id="5786"/>
    <lineage>
        <taxon>Eukaryota</taxon>
        <taxon>Amoebozoa</taxon>
        <taxon>Evosea</taxon>
        <taxon>Eumycetozoa</taxon>
        <taxon>Dictyostelia</taxon>
        <taxon>Dictyosteliales</taxon>
        <taxon>Dictyosteliaceae</taxon>
        <taxon>Dictyostelium</taxon>
    </lineage>
</organism>
<evidence type="ECO:0000313" key="11">
    <source>
        <dbReference type="EMBL" id="EGC30678.1"/>
    </source>
</evidence>
<feature type="repeat" description="WD" evidence="8">
    <location>
        <begin position="691"/>
        <end position="722"/>
    </location>
</feature>
<dbReference type="FunFam" id="2.130.10.10:FF:002601">
    <property type="entry name" value="Transcription initiation factor TFIID subunit taf73"/>
    <property type="match status" value="1"/>
</dbReference>
<dbReference type="Proteomes" id="UP000001064">
    <property type="component" value="Unassembled WGS sequence"/>
</dbReference>
<dbReference type="SUPFAM" id="SSF50978">
    <property type="entry name" value="WD40 repeat-like"/>
    <property type="match status" value="1"/>
</dbReference>
<reference evidence="12" key="1">
    <citation type="journal article" date="2011" name="Genome Biol.">
        <title>Comparative genomics of the social amoebae Dictyostelium discoideum and Dictyostelium purpureum.</title>
        <authorList>
            <consortium name="US DOE Joint Genome Institute (JGI-PGF)"/>
            <person name="Sucgang R."/>
            <person name="Kuo A."/>
            <person name="Tian X."/>
            <person name="Salerno W."/>
            <person name="Parikh A."/>
            <person name="Feasley C.L."/>
            <person name="Dalin E."/>
            <person name="Tu H."/>
            <person name="Huang E."/>
            <person name="Barry K."/>
            <person name="Lindquist E."/>
            <person name="Shapiro H."/>
            <person name="Bruce D."/>
            <person name="Schmutz J."/>
            <person name="Salamov A."/>
            <person name="Fey P."/>
            <person name="Gaudet P."/>
            <person name="Anjard C."/>
            <person name="Babu M.M."/>
            <person name="Basu S."/>
            <person name="Bushmanova Y."/>
            <person name="van der Wel H."/>
            <person name="Katoh-Kurasawa M."/>
            <person name="Dinh C."/>
            <person name="Coutinho P.M."/>
            <person name="Saito T."/>
            <person name="Elias M."/>
            <person name="Schaap P."/>
            <person name="Kay R.R."/>
            <person name="Henrissat B."/>
            <person name="Eichinger L."/>
            <person name="Rivero F."/>
            <person name="Putnam N.H."/>
            <person name="West C.M."/>
            <person name="Loomis W.F."/>
            <person name="Chisholm R.L."/>
            <person name="Shaulsky G."/>
            <person name="Strassmann J.E."/>
            <person name="Queller D.C."/>
            <person name="Kuspa A."/>
            <person name="Grigoriev I.V."/>
        </authorList>
    </citation>
    <scope>NUCLEOTIDE SEQUENCE [LARGE SCALE GENOMIC DNA]</scope>
    <source>
        <strain evidence="12">QSDP1</strain>
    </source>
</reference>
<evidence type="ECO:0000256" key="4">
    <source>
        <dbReference type="ARBA" id="ARBA00022737"/>
    </source>
</evidence>
<feature type="repeat" description="WD" evidence="8">
    <location>
        <begin position="649"/>
        <end position="690"/>
    </location>
</feature>
<dbReference type="InterPro" id="IPR020472">
    <property type="entry name" value="WD40_PAC1"/>
</dbReference>
<feature type="repeat" description="WD" evidence="8">
    <location>
        <begin position="733"/>
        <end position="774"/>
    </location>
</feature>
<keyword evidence="6" id="KW-0804">Transcription</keyword>
<proteinExistence type="inferred from homology"/>
<evidence type="ECO:0000256" key="1">
    <source>
        <dbReference type="ARBA" id="ARBA00004123"/>
    </source>
</evidence>
<keyword evidence="4" id="KW-0677">Repeat</keyword>
<evidence type="ECO:0000256" key="3">
    <source>
        <dbReference type="ARBA" id="ARBA00022574"/>
    </source>
</evidence>
<keyword evidence="7" id="KW-0539">Nucleus</keyword>
<feature type="repeat" description="WD" evidence="8">
    <location>
        <begin position="775"/>
        <end position="816"/>
    </location>
</feature>
<feature type="repeat" description="WD" evidence="8">
    <location>
        <begin position="517"/>
        <end position="558"/>
    </location>
</feature>
<dbReference type="InterPro" id="IPR001680">
    <property type="entry name" value="WD40_rpt"/>
</dbReference>
<dbReference type="PROSITE" id="PS50294">
    <property type="entry name" value="WD_REPEATS_REGION"/>
    <property type="match status" value="5"/>
</dbReference>
<dbReference type="PANTHER" id="PTHR19879">
    <property type="entry name" value="TRANSCRIPTION INITIATION FACTOR TFIID"/>
    <property type="match status" value="1"/>
</dbReference>
<dbReference type="STRING" id="5786.F0ZZF6"/>
<dbReference type="RefSeq" id="XP_003292803.1">
    <property type="nucleotide sequence ID" value="XM_003292755.1"/>
</dbReference>
<protein>
    <recommendedName>
        <fullName evidence="10">TFIID subunit TAF5 NTD2 domain-containing protein</fullName>
    </recommendedName>
</protein>
<dbReference type="InterPro" id="IPR006594">
    <property type="entry name" value="LisH"/>
</dbReference>
<dbReference type="AlphaFoldDB" id="F0ZZF6"/>
<evidence type="ECO:0000256" key="6">
    <source>
        <dbReference type="ARBA" id="ARBA00023163"/>
    </source>
</evidence>
<feature type="repeat" description="WD" evidence="8">
    <location>
        <begin position="817"/>
        <end position="851"/>
    </location>
</feature>
<dbReference type="SUPFAM" id="SSF160897">
    <property type="entry name" value="Taf5 N-terminal domain-like"/>
    <property type="match status" value="1"/>
</dbReference>
<dbReference type="PANTHER" id="PTHR19879:SF1">
    <property type="entry name" value="CANNONBALL-RELATED"/>
    <property type="match status" value="1"/>
</dbReference>
<evidence type="ECO:0000256" key="8">
    <source>
        <dbReference type="PROSITE-ProRule" id="PRU00221"/>
    </source>
</evidence>
<dbReference type="GO" id="GO:0000124">
    <property type="term" value="C:SAGA complex"/>
    <property type="evidence" value="ECO:0000318"/>
    <property type="project" value="GO_Central"/>
</dbReference>
<name>F0ZZF6_DICPU</name>
<dbReference type="InterPro" id="IPR015943">
    <property type="entry name" value="WD40/YVTN_repeat-like_dom_sf"/>
</dbReference>
<dbReference type="InterPro" id="IPR036322">
    <property type="entry name" value="WD40_repeat_dom_sf"/>
</dbReference>
<gene>
    <name evidence="11" type="ORF">DICPUDRAFT_157560</name>
</gene>
<dbReference type="CDD" id="cd08044">
    <property type="entry name" value="TAF5_NTD2"/>
    <property type="match status" value="1"/>
</dbReference>
<feature type="compositionally biased region" description="Polar residues" evidence="9">
    <location>
        <begin position="617"/>
        <end position="627"/>
    </location>
</feature>
<dbReference type="GO" id="GO:0005669">
    <property type="term" value="C:transcription factor TFIID complex"/>
    <property type="evidence" value="ECO:0000318"/>
    <property type="project" value="GO_Central"/>
</dbReference>
<keyword evidence="3 8" id="KW-0853">WD repeat</keyword>
<feature type="region of interest" description="Disordered" evidence="9">
    <location>
        <begin position="1"/>
        <end position="76"/>
    </location>
</feature>
<feature type="compositionally biased region" description="Low complexity" evidence="9">
    <location>
        <begin position="46"/>
        <end position="55"/>
    </location>
</feature>
<feature type="compositionally biased region" description="Basic and acidic residues" evidence="9">
    <location>
        <begin position="559"/>
        <end position="569"/>
    </location>
</feature>
<evidence type="ECO:0000259" key="10">
    <source>
        <dbReference type="Pfam" id="PF04494"/>
    </source>
</evidence>
<evidence type="ECO:0000256" key="9">
    <source>
        <dbReference type="SAM" id="MobiDB-lite"/>
    </source>
</evidence>
<dbReference type="KEGG" id="dpp:DICPUDRAFT_157560"/>
<comment type="subcellular location">
    <subcellularLocation>
        <location evidence="1">Nucleus</location>
    </subcellularLocation>
</comment>
<dbReference type="EMBL" id="GL871309">
    <property type="protein sequence ID" value="EGC30678.1"/>
    <property type="molecule type" value="Genomic_DNA"/>
</dbReference>
<keyword evidence="5" id="KW-0805">Transcription regulation</keyword>
<feature type="compositionally biased region" description="Polar residues" evidence="9">
    <location>
        <begin position="56"/>
        <end position="76"/>
    </location>
</feature>
<feature type="domain" description="TFIID subunit TAF5 NTD2" evidence="10">
    <location>
        <begin position="260"/>
        <end position="387"/>
    </location>
</feature>
<dbReference type="InParanoid" id="F0ZZF6"/>
<dbReference type="Pfam" id="PF04494">
    <property type="entry name" value="TFIID_NTD2"/>
    <property type="match status" value="1"/>
</dbReference>
<evidence type="ECO:0000313" key="12">
    <source>
        <dbReference type="Proteomes" id="UP000001064"/>
    </source>
</evidence>
<dbReference type="PROSITE" id="PS00678">
    <property type="entry name" value="WD_REPEATS_1"/>
    <property type="match status" value="4"/>
</dbReference>
<dbReference type="OMA" id="HNHPVWD"/>